<dbReference type="Gene3D" id="3.40.50.300">
    <property type="entry name" value="P-loop containing nucleotide triphosphate hydrolases"/>
    <property type="match status" value="1"/>
</dbReference>
<feature type="binding site" evidence="7">
    <location>
        <position position="17"/>
    </location>
    <ligand>
        <name>Mg(2+)</name>
        <dbReference type="ChEBI" id="CHEBI:18420"/>
    </ligand>
</feature>
<evidence type="ECO:0000256" key="3">
    <source>
        <dbReference type="ARBA" id="ARBA00022741"/>
    </source>
</evidence>
<protein>
    <recommendedName>
        <fullName evidence="7">Shikimate kinase</fullName>
        <shortName evidence="7">SK</shortName>
        <ecNumber evidence="7">2.7.1.71</ecNumber>
    </recommendedName>
</protein>
<dbReference type="Pfam" id="PF01202">
    <property type="entry name" value="SKI"/>
    <property type="match status" value="1"/>
</dbReference>
<comment type="similarity">
    <text evidence="7">Belongs to the shikimate kinase family.</text>
</comment>
<keyword evidence="7" id="KW-0479">Metal-binding</keyword>
<evidence type="ECO:0000256" key="7">
    <source>
        <dbReference type="HAMAP-Rule" id="MF_00109"/>
    </source>
</evidence>
<dbReference type="HAMAP" id="MF_00109">
    <property type="entry name" value="Shikimate_kinase"/>
    <property type="match status" value="1"/>
</dbReference>
<comment type="subunit">
    <text evidence="7">Monomer.</text>
</comment>
<dbReference type="SUPFAM" id="SSF52540">
    <property type="entry name" value="P-loop containing nucleoside triphosphate hydrolases"/>
    <property type="match status" value="1"/>
</dbReference>
<comment type="pathway">
    <text evidence="7">Metabolic intermediate biosynthesis; chorismate biosynthesis; chorismate from D-erythrose 4-phosphate and phosphoenolpyruvate: step 5/7.</text>
</comment>
<name>A0ABW6VB24_MICFU</name>
<dbReference type="PANTHER" id="PTHR21087">
    <property type="entry name" value="SHIKIMATE KINASE"/>
    <property type="match status" value="1"/>
</dbReference>
<evidence type="ECO:0000313" key="9">
    <source>
        <dbReference type="Proteomes" id="UP001602119"/>
    </source>
</evidence>
<keyword evidence="4 7" id="KW-0418">Kinase</keyword>
<feature type="binding site" evidence="7">
    <location>
        <begin position="13"/>
        <end position="18"/>
    </location>
    <ligand>
        <name>ATP</name>
        <dbReference type="ChEBI" id="CHEBI:30616"/>
    </ligand>
</feature>
<evidence type="ECO:0000313" key="8">
    <source>
        <dbReference type="EMBL" id="MFF4775493.1"/>
    </source>
</evidence>
<dbReference type="RefSeq" id="WP_387343718.1">
    <property type="nucleotide sequence ID" value="NZ_JBIAXI010000013.1"/>
</dbReference>
<proteinExistence type="inferred from homology"/>
<comment type="caution">
    <text evidence="7">Lacks conserved residue(s) required for the propagation of feature annotation.</text>
</comment>
<organism evidence="8 9">
    <name type="scientific">Microtetraspora fusca</name>
    <dbReference type="NCBI Taxonomy" id="1997"/>
    <lineage>
        <taxon>Bacteria</taxon>
        <taxon>Bacillati</taxon>
        <taxon>Actinomycetota</taxon>
        <taxon>Actinomycetes</taxon>
        <taxon>Streptosporangiales</taxon>
        <taxon>Streptosporangiaceae</taxon>
        <taxon>Microtetraspora</taxon>
    </lineage>
</organism>
<reference evidence="8 9" key="1">
    <citation type="submission" date="2024-10" db="EMBL/GenBank/DDBJ databases">
        <title>The Natural Products Discovery Center: Release of the First 8490 Sequenced Strains for Exploring Actinobacteria Biosynthetic Diversity.</title>
        <authorList>
            <person name="Kalkreuter E."/>
            <person name="Kautsar S.A."/>
            <person name="Yang D."/>
            <person name="Bader C.D."/>
            <person name="Teijaro C.N."/>
            <person name="Fluegel L."/>
            <person name="Davis C.M."/>
            <person name="Simpson J.R."/>
            <person name="Lauterbach L."/>
            <person name="Steele A.D."/>
            <person name="Gui C."/>
            <person name="Meng S."/>
            <person name="Li G."/>
            <person name="Viehrig K."/>
            <person name="Ye F."/>
            <person name="Su P."/>
            <person name="Kiefer A.F."/>
            <person name="Nichols A."/>
            <person name="Cepeda A.J."/>
            <person name="Yan W."/>
            <person name="Fan B."/>
            <person name="Jiang Y."/>
            <person name="Adhikari A."/>
            <person name="Zheng C.-J."/>
            <person name="Schuster L."/>
            <person name="Cowan T.M."/>
            <person name="Smanski M.J."/>
            <person name="Chevrette M.G."/>
            <person name="De Carvalho L.P.S."/>
            <person name="Shen B."/>
        </authorList>
    </citation>
    <scope>NUCLEOTIDE SEQUENCE [LARGE SCALE GENOMIC DNA]</scope>
    <source>
        <strain evidence="8 9">NPDC001281</strain>
    </source>
</reference>
<keyword evidence="9" id="KW-1185">Reference proteome</keyword>
<comment type="caution">
    <text evidence="8">The sequence shown here is derived from an EMBL/GenBank/DDBJ whole genome shotgun (WGS) entry which is preliminary data.</text>
</comment>
<feature type="binding site" evidence="7">
    <location>
        <position position="137"/>
    </location>
    <ligand>
        <name>substrate</name>
    </ligand>
</feature>
<dbReference type="InterPro" id="IPR000623">
    <property type="entry name" value="Shikimate_kinase/TSH1"/>
</dbReference>
<evidence type="ECO:0000256" key="4">
    <source>
        <dbReference type="ARBA" id="ARBA00022777"/>
    </source>
</evidence>
<sequence>MTDVPIVVTGLMGAGKSTVARLLADALGRPLRDSDDELLERYGMTAADIAADLGAAELHAREASLLLEALAGDPSVVIAAAASAVEDAAARRALGQAFVVFLDAPPAVLAERRLRGTHRPRFAREPAEALTERRKRRLAYFSEVADLTADSSRQAPEEIAARALARFAKMKRSGRAE</sequence>
<keyword evidence="7" id="KW-0460">Magnesium</keyword>
<comment type="catalytic activity">
    <reaction evidence="7">
        <text>shikimate + ATP = 3-phosphoshikimate + ADP + H(+)</text>
        <dbReference type="Rhea" id="RHEA:13121"/>
        <dbReference type="ChEBI" id="CHEBI:15378"/>
        <dbReference type="ChEBI" id="CHEBI:30616"/>
        <dbReference type="ChEBI" id="CHEBI:36208"/>
        <dbReference type="ChEBI" id="CHEBI:145989"/>
        <dbReference type="ChEBI" id="CHEBI:456216"/>
        <dbReference type="EC" id="2.7.1.71"/>
    </reaction>
</comment>
<keyword evidence="7" id="KW-0963">Cytoplasm</keyword>
<evidence type="ECO:0000256" key="6">
    <source>
        <dbReference type="ARBA" id="ARBA00023141"/>
    </source>
</evidence>
<gene>
    <name evidence="7" type="primary">aroK</name>
    <name evidence="8" type="ORF">ACFY05_21815</name>
</gene>
<keyword evidence="1 7" id="KW-0028">Amino-acid biosynthesis</keyword>
<dbReference type="GO" id="GO:0016301">
    <property type="term" value="F:kinase activity"/>
    <property type="evidence" value="ECO:0007669"/>
    <property type="project" value="UniProtKB-KW"/>
</dbReference>
<comment type="cofactor">
    <cofactor evidence="7">
        <name>Mg(2+)</name>
        <dbReference type="ChEBI" id="CHEBI:18420"/>
    </cofactor>
    <text evidence="7">Binds 1 Mg(2+) ion per subunit.</text>
</comment>
<evidence type="ECO:0000256" key="5">
    <source>
        <dbReference type="ARBA" id="ARBA00022840"/>
    </source>
</evidence>
<keyword evidence="6 7" id="KW-0057">Aromatic amino acid biosynthesis</keyword>
<dbReference type="InterPro" id="IPR031322">
    <property type="entry name" value="Shikimate/glucono_kinase"/>
</dbReference>
<dbReference type="EMBL" id="JBIAXI010000013">
    <property type="protein sequence ID" value="MFF4775493.1"/>
    <property type="molecule type" value="Genomic_DNA"/>
</dbReference>
<comment type="subcellular location">
    <subcellularLocation>
        <location evidence="7">Cytoplasm</location>
    </subcellularLocation>
</comment>
<dbReference type="Proteomes" id="UP001602119">
    <property type="component" value="Unassembled WGS sequence"/>
</dbReference>
<evidence type="ECO:0000256" key="2">
    <source>
        <dbReference type="ARBA" id="ARBA00022679"/>
    </source>
</evidence>
<feature type="binding site" evidence="7">
    <location>
        <position position="154"/>
    </location>
    <ligand>
        <name>ATP</name>
        <dbReference type="ChEBI" id="CHEBI:30616"/>
    </ligand>
</feature>
<keyword evidence="5 7" id="KW-0067">ATP-binding</keyword>
<dbReference type="PANTHER" id="PTHR21087:SF16">
    <property type="entry name" value="SHIKIMATE KINASE 1, CHLOROPLASTIC"/>
    <property type="match status" value="1"/>
</dbReference>
<evidence type="ECO:0000256" key="1">
    <source>
        <dbReference type="ARBA" id="ARBA00022605"/>
    </source>
</evidence>
<dbReference type="EC" id="2.7.1.71" evidence="7"/>
<accession>A0ABW6VB24</accession>
<keyword evidence="3 7" id="KW-0547">Nucleotide-binding</keyword>
<feature type="binding site" evidence="7">
    <location>
        <position position="119"/>
    </location>
    <ligand>
        <name>ATP</name>
        <dbReference type="ChEBI" id="CHEBI:30616"/>
    </ligand>
</feature>
<feature type="binding site" evidence="7">
    <location>
        <position position="35"/>
    </location>
    <ligand>
        <name>substrate</name>
    </ligand>
</feature>
<dbReference type="InterPro" id="IPR027417">
    <property type="entry name" value="P-loop_NTPase"/>
</dbReference>
<comment type="function">
    <text evidence="7">Catalyzes the specific phosphorylation of the 3-hydroxyl group of shikimic acid using ATP as a cosubstrate.</text>
</comment>
<keyword evidence="2 7" id="KW-0808">Transferase</keyword>
<dbReference type="PRINTS" id="PR01100">
    <property type="entry name" value="SHIKIMTKNASE"/>
</dbReference>